<dbReference type="Gene3D" id="3.30.559.10">
    <property type="entry name" value="Chloramphenicol acetyltransferase-like domain"/>
    <property type="match status" value="1"/>
</dbReference>
<dbReference type="AlphaFoldDB" id="A0A451A4D1"/>
<dbReference type="InterPro" id="IPR000542">
    <property type="entry name" value="Carn_acyl_trans"/>
</dbReference>
<dbReference type="SUPFAM" id="SSF52777">
    <property type="entry name" value="CoA-dependent acyltransferases"/>
    <property type="match status" value="2"/>
</dbReference>
<reference evidence="6" key="1">
    <citation type="submission" date="2019-02" db="EMBL/GenBank/DDBJ databases">
        <authorList>
            <person name="Gruber-Vodicka R. H."/>
            <person name="Seah K. B. B."/>
        </authorList>
    </citation>
    <scope>NUCLEOTIDE SEQUENCE</scope>
    <source>
        <strain evidence="6">BECK_BY1</strain>
    </source>
</reference>
<dbReference type="Gene3D" id="3.30.559.70">
    <property type="entry name" value="Choline/Carnitine o-acyltransferase, domain 2"/>
    <property type="match status" value="1"/>
</dbReference>
<name>A0A451A4D1_9GAMM</name>
<sequence>MMYRQQTSLPRLPVPSVEQTVEQYLRCVKYLVPPEQFTVTRQKAIAFLESATAAQLQAHIRQNATDPAVPNWLRYWWNDEILRDRNPLGIFLSPVFAFSMSPFPRHNEQSTRAAAVTYAATRFFTELQTESLPVDYHRGKPLCMDDYRFFLGAVRIPAPGRDVIVSHLMHNAYSAPHHIIVMCGGRIFRMAVISPDGQPIPTSALRVAFQGIRDIVDTSASADPDVMPPSHAFGALTFLQRDQWAVARGHLIQSSPTNRLTLHTIESALFVVSLDDTAPQPHTGEALHHLMHGLPLPSMTQTPDTTPGPEYIRARLTIVPPTEAPLPINRWWDKSLQIHVARNGHAGLTFEHSVVDSLPPLRLCRYIQACDTKPNSPLAESSHHSAAFSELRFITDALLSDAVGRGSRVLAETLQRLDLSALRIAQYGSNHLKSLHISPDGFVQMGLQVAFQKVRGFVPSTHESVTTRAFLHGRTEALRVVSEDSQEFVTAFERLKQQDLQGYRTVAHVAELLRRACTQHMESIVQARTGNGCNRHLYGLMLAAQEKGIPLPEIFTDAAFRAFSTITLSTTHPIPTLGADGVGFGPISERCIGVGYFVFDQEIIFGVSSWREDGRVPFEPAFNDSARFTTVLEEALHDMHRMLALTKIQQGYASDL</sequence>
<dbReference type="GO" id="GO:0016746">
    <property type="term" value="F:acyltransferase activity"/>
    <property type="evidence" value="ECO:0007669"/>
    <property type="project" value="UniProtKB-KW"/>
</dbReference>
<keyword evidence="2 6" id="KW-0808">Transferase</keyword>
<accession>A0A451A4D1</accession>
<protein>
    <submittedName>
        <fullName evidence="6">Choline/Carnitine o-acyltransferase</fullName>
    </submittedName>
</protein>
<comment type="similarity">
    <text evidence="1">Belongs to the carnitine/choline acetyltransferase family.</text>
</comment>
<dbReference type="EMBL" id="CAADFX010000137">
    <property type="protein sequence ID" value="VFK60852.1"/>
    <property type="molecule type" value="Genomic_DNA"/>
</dbReference>
<dbReference type="Pfam" id="PF00755">
    <property type="entry name" value="Carn_acyltransf"/>
    <property type="match status" value="1"/>
</dbReference>
<evidence type="ECO:0000259" key="5">
    <source>
        <dbReference type="Pfam" id="PF00755"/>
    </source>
</evidence>
<feature type="active site" description="Proton acceptor" evidence="4">
    <location>
        <position position="352"/>
    </location>
</feature>
<feature type="domain" description="Choline/carnitine acyltransferase" evidence="5">
    <location>
        <begin position="12"/>
        <end position="612"/>
    </location>
</feature>
<organism evidence="6">
    <name type="scientific">Candidatus Kentrum sp. TUN</name>
    <dbReference type="NCBI Taxonomy" id="2126343"/>
    <lineage>
        <taxon>Bacteria</taxon>
        <taxon>Pseudomonadati</taxon>
        <taxon>Pseudomonadota</taxon>
        <taxon>Gammaproteobacteria</taxon>
        <taxon>Candidatus Kentrum</taxon>
    </lineage>
</organism>
<gene>
    <name evidence="6" type="ORF">BECKTUN1418D_GA0071000_11372</name>
</gene>
<dbReference type="InterPro" id="IPR042231">
    <property type="entry name" value="Cho/carn_acyl_trans_2"/>
</dbReference>
<evidence type="ECO:0000256" key="3">
    <source>
        <dbReference type="ARBA" id="ARBA00023315"/>
    </source>
</evidence>
<keyword evidence="3 6" id="KW-0012">Acyltransferase</keyword>
<dbReference type="PANTHER" id="PTHR22589">
    <property type="entry name" value="CARNITINE O-ACYLTRANSFERASE"/>
    <property type="match status" value="1"/>
</dbReference>
<evidence type="ECO:0000256" key="1">
    <source>
        <dbReference type="ARBA" id="ARBA00005232"/>
    </source>
</evidence>
<dbReference type="PROSITE" id="PS00439">
    <property type="entry name" value="ACYLTRANSF_C_1"/>
    <property type="match status" value="1"/>
</dbReference>
<evidence type="ECO:0000313" key="6">
    <source>
        <dbReference type="EMBL" id="VFK60852.1"/>
    </source>
</evidence>
<evidence type="ECO:0000256" key="4">
    <source>
        <dbReference type="PIRSR" id="PIRSR600542-1"/>
    </source>
</evidence>
<dbReference type="InterPro" id="IPR023213">
    <property type="entry name" value="CAT-like_dom_sf"/>
</dbReference>
<proteinExistence type="inferred from homology"/>
<evidence type="ECO:0000256" key="2">
    <source>
        <dbReference type="ARBA" id="ARBA00022679"/>
    </source>
</evidence>
<dbReference type="InterPro" id="IPR039551">
    <property type="entry name" value="Cho/carn_acyl_trans"/>
</dbReference>